<gene>
    <name evidence="7" type="ORF">GLUCOINTEAF2_0202329</name>
</gene>
<reference evidence="7 8" key="1">
    <citation type="submission" date="2015-07" db="EMBL/GenBank/DDBJ databases">
        <title>Draft Genome Sequence of Komagataeibacter intermedius Strain AF2, Isolated from Kombucha Tea.</title>
        <authorList>
            <person name="Santos R.A."/>
            <person name="Berretta A.A."/>
            <person name="Barud H.S."/>
            <person name="Ribeiro S.J."/>
            <person name="Gonzalez-Garcia L.N."/>
            <person name="Zucchi T.D."/>
            <person name="Goldman G.H."/>
            <person name="Riano-Pachon D.M."/>
        </authorList>
    </citation>
    <scope>NUCLEOTIDE SEQUENCE [LARGE SCALE GENOMIC DNA]</scope>
    <source>
        <strain evidence="7 8">AF2</strain>
    </source>
</reference>
<protein>
    <submittedName>
        <fullName evidence="7">Metallophosphoesterase</fullName>
    </submittedName>
</protein>
<evidence type="ECO:0000313" key="7">
    <source>
        <dbReference type="EMBL" id="KPH87098.1"/>
    </source>
</evidence>
<dbReference type="InterPro" id="IPR004843">
    <property type="entry name" value="Calcineurin-like_PHP"/>
</dbReference>
<proteinExistence type="inferred from homology"/>
<dbReference type="Gene3D" id="3.60.21.10">
    <property type="match status" value="1"/>
</dbReference>
<dbReference type="Proteomes" id="UP000031553">
    <property type="component" value="Unassembled WGS sequence"/>
</dbReference>
<dbReference type="InterPro" id="IPR050884">
    <property type="entry name" value="CNP_phosphodiesterase-III"/>
</dbReference>
<dbReference type="GO" id="GO:0046872">
    <property type="term" value="F:metal ion binding"/>
    <property type="evidence" value="ECO:0007669"/>
    <property type="project" value="UniProtKB-KW"/>
</dbReference>
<dbReference type="SUPFAM" id="SSF56300">
    <property type="entry name" value="Metallo-dependent phosphatases"/>
    <property type="match status" value="1"/>
</dbReference>
<organism evidence="7 8">
    <name type="scientific">Komagataeibacter intermedius AF2</name>
    <dbReference type="NCBI Taxonomy" id="1458464"/>
    <lineage>
        <taxon>Bacteria</taxon>
        <taxon>Pseudomonadati</taxon>
        <taxon>Pseudomonadota</taxon>
        <taxon>Alphaproteobacteria</taxon>
        <taxon>Acetobacterales</taxon>
        <taxon>Acetobacteraceae</taxon>
        <taxon>Komagataeibacter</taxon>
    </lineage>
</organism>
<evidence type="ECO:0000256" key="3">
    <source>
        <dbReference type="ARBA" id="ARBA00023004"/>
    </source>
</evidence>
<keyword evidence="1" id="KW-0479">Metal-binding</keyword>
<evidence type="ECO:0000256" key="4">
    <source>
        <dbReference type="ARBA" id="ARBA00025742"/>
    </source>
</evidence>
<dbReference type="EMBL" id="JUFX02000157">
    <property type="protein sequence ID" value="KPH87098.1"/>
    <property type="molecule type" value="Genomic_DNA"/>
</dbReference>
<sequence>MERPPAHAAITHADSVTGRHEARKEVSLNTITIAHLSDPHLPTEMVPPRVGERLNKRMFSYFSWKGRRRHLHRPEILARVMADIATCPVNMIAVTGDLTNMGLPGECRQALRWLEQMPAPCTVIPGNHDTLVYDRWPQTVGLWQPWMGPLPFPFVRRVGNVALIGVSSAVPTPWFMATGTVGARQAARLRNILRDTGRQGLCRIIMIHHPPVSGLAIRRKALTDIQDFDACIADEGAEMILHGHTHTSTLSSLPGRMGPVPVVGIASASARACNPLRAAGWNRISITPHDAGYTLHVVRRFFMADATTGTGQETIFDLPSPSQCGSGVSTPA</sequence>
<dbReference type="Pfam" id="PF00149">
    <property type="entry name" value="Metallophos"/>
    <property type="match status" value="1"/>
</dbReference>
<dbReference type="AlphaFoldDB" id="A0A0N1N6N3"/>
<evidence type="ECO:0000256" key="1">
    <source>
        <dbReference type="ARBA" id="ARBA00022723"/>
    </source>
</evidence>
<feature type="compositionally biased region" description="Polar residues" evidence="5">
    <location>
        <begin position="320"/>
        <end position="332"/>
    </location>
</feature>
<comment type="similarity">
    <text evidence="4">Belongs to the cyclic nucleotide phosphodiesterase class-III family.</text>
</comment>
<feature type="domain" description="Calcineurin-like phosphoesterase" evidence="6">
    <location>
        <begin position="32"/>
        <end position="247"/>
    </location>
</feature>
<dbReference type="PANTHER" id="PTHR42988">
    <property type="entry name" value="PHOSPHOHYDROLASE"/>
    <property type="match status" value="1"/>
</dbReference>
<feature type="region of interest" description="Disordered" evidence="5">
    <location>
        <begin position="1"/>
        <end position="22"/>
    </location>
</feature>
<keyword evidence="3" id="KW-0408">Iron</keyword>
<evidence type="ECO:0000256" key="5">
    <source>
        <dbReference type="SAM" id="MobiDB-lite"/>
    </source>
</evidence>
<evidence type="ECO:0000313" key="8">
    <source>
        <dbReference type="Proteomes" id="UP000031553"/>
    </source>
</evidence>
<comment type="caution">
    <text evidence="7">The sequence shown here is derived from an EMBL/GenBank/DDBJ whole genome shotgun (WGS) entry which is preliminary data.</text>
</comment>
<evidence type="ECO:0000256" key="2">
    <source>
        <dbReference type="ARBA" id="ARBA00022801"/>
    </source>
</evidence>
<accession>A0A0N1N6N3</accession>
<feature type="region of interest" description="Disordered" evidence="5">
    <location>
        <begin position="313"/>
        <end position="332"/>
    </location>
</feature>
<dbReference type="GO" id="GO:0016787">
    <property type="term" value="F:hydrolase activity"/>
    <property type="evidence" value="ECO:0007669"/>
    <property type="project" value="UniProtKB-KW"/>
</dbReference>
<name>A0A0N1N6N3_9PROT</name>
<evidence type="ECO:0000259" key="6">
    <source>
        <dbReference type="Pfam" id="PF00149"/>
    </source>
</evidence>
<dbReference type="PANTHER" id="PTHR42988:SF2">
    <property type="entry name" value="CYCLIC NUCLEOTIDE PHOSPHODIESTERASE CBUA0032-RELATED"/>
    <property type="match status" value="1"/>
</dbReference>
<keyword evidence="2" id="KW-0378">Hydrolase</keyword>
<dbReference type="InterPro" id="IPR029052">
    <property type="entry name" value="Metallo-depent_PP-like"/>
</dbReference>